<evidence type="ECO:0000313" key="4">
    <source>
        <dbReference type="RefSeq" id="XP_010447566.1"/>
    </source>
</evidence>
<dbReference type="Gene3D" id="2.40.50.140">
    <property type="entry name" value="Nucleic acid-binding proteins"/>
    <property type="match status" value="1"/>
</dbReference>
<dbReference type="InterPro" id="IPR012340">
    <property type="entry name" value="NA-bd_OB-fold"/>
</dbReference>
<dbReference type="CDD" id="cd04481">
    <property type="entry name" value="RPA1_DBD_B_like"/>
    <property type="match status" value="1"/>
</dbReference>
<feature type="domain" description="Replication protein A 70 kDa DNA-binding subunit B/D first OB fold" evidence="2">
    <location>
        <begin position="47"/>
        <end position="148"/>
    </location>
</feature>
<keyword evidence="1" id="KW-0812">Transmembrane</keyword>
<reference evidence="3" key="1">
    <citation type="journal article" date="2014" name="Nat. Commun.">
        <title>The emerging biofuel crop Camelina sativa retains a highly undifferentiated hexaploid genome structure.</title>
        <authorList>
            <person name="Kagale S."/>
            <person name="Koh C."/>
            <person name="Nixon J."/>
            <person name="Bollina V."/>
            <person name="Clarke W.E."/>
            <person name="Tuteja R."/>
            <person name="Spillane C."/>
            <person name="Robinson S.J."/>
            <person name="Links M.G."/>
            <person name="Clarke C."/>
            <person name="Higgins E.E."/>
            <person name="Huebert T."/>
            <person name="Sharpe A.G."/>
            <person name="Parkin I.A."/>
        </authorList>
    </citation>
    <scope>NUCLEOTIDE SEQUENCE [LARGE SCALE GENOMIC DNA]</scope>
    <source>
        <strain evidence="3">cv. DH55</strain>
    </source>
</reference>
<gene>
    <name evidence="4" type="primary">LOC104730157</name>
</gene>
<keyword evidence="1" id="KW-1133">Transmembrane helix</keyword>
<evidence type="ECO:0000256" key="1">
    <source>
        <dbReference type="SAM" id="Phobius"/>
    </source>
</evidence>
<organism evidence="3 4">
    <name type="scientific">Camelina sativa</name>
    <name type="common">False flax</name>
    <name type="synonym">Myagrum sativum</name>
    <dbReference type="NCBI Taxonomy" id="90675"/>
    <lineage>
        <taxon>Eukaryota</taxon>
        <taxon>Viridiplantae</taxon>
        <taxon>Streptophyta</taxon>
        <taxon>Embryophyta</taxon>
        <taxon>Tracheophyta</taxon>
        <taxon>Spermatophyta</taxon>
        <taxon>Magnoliopsida</taxon>
        <taxon>eudicotyledons</taxon>
        <taxon>Gunneridae</taxon>
        <taxon>Pentapetalae</taxon>
        <taxon>rosids</taxon>
        <taxon>malvids</taxon>
        <taxon>Brassicales</taxon>
        <taxon>Brassicaceae</taxon>
        <taxon>Camelineae</taxon>
        <taxon>Camelina</taxon>
    </lineage>
</organism>
<name>A0ABM0UWZ0_CAMSA</name>
<dbReference type="CDD" id="cd04480">
    <property type="entry name" value="RPA1_DBD_A_like"/>
    <property type="match status" value="1"/>
</dbReference>
<dbReference type="InterPro" id="IPR003871">
    <property type="entry name" value="RFA1B/D_OB_1st"/>
</dbReference>
<reference evidence="4" key="2">
    <citation type="submission" date="2025-08" db="UniProtKB">
        <authorList>
            <consortium name="RefSeq"/>
        </authorList>
    </citation>
    <scope>IDENTIFICATION</scope>
    <source>
        <tissue evidence="4">Leaf</tissue>
    </source>
</reference>
<proteinExistence type="predicted"/>
<dbReference type="Pfam" id="PF02721">
    <property type="entry name" value="DUF223"/>
    <property type="match status" value="1"/>
</dbReference>
<protein>
    <submittedName>
        <fullName evidence="4">Uncharacterized protein LOC104730157 isoform X1</fullName>
    </submittedName>
</protein>
<accession>A0ABM0UWZ0</accession>
<feature type="transmembrane region" description="Helical" evidence="1">
    <location>
        <begin position="27"/>
        <end position="47"/>
    </location>
</feature>
<evidence type="ECO:0000313" key="3">
    <source>
        <dbReference type="Proteomes" id="UP000694864"/>
    </source>
</evidence>
<dbReference type="GeneID" id="104730157"/>
<dbReference type="RefSeq" id="XP_010447566.1">
    <property type="nucleotide sequence ID" value="XM_010449264.2"/>
</dbReference>
<keyword evidence="1" id="KW-0472">Membrane</keyword>
<keyword evidence="3" id="KW-1185">Reference proteome</keyword>
<dbReference type="SUPFAM" id="SSF50249">
    <property type="entry name" value="Nucleic acid-binding proteins"/>
    <property type="match status" value="1"/>
</dbReference>
<evidence type="ECO:0000259" key="2">
    <source>
        <dbReference type="Pfam" id="PF02721"/>
    </source>
</evidence>
<sequence>MEAKRFICALPEENIEQKSRYQGIYQLSRISLIVLFITLGHILLLSMTEELNPSKTRMSIAVKVLRLWTPHIILGGPNYKCLILVDEKGKRIDAQIRARDYFDLFVHILEQGKWFLIYKFIVRETQQESKNSNNQFKILITCETKVTSIPPRSSNNFFLLTDGTKFENATPDERNCCVDFCGKILTVGERTYMTFLDYKGGYNGEKNVVPFTVLDIDEKVINCMAVGETCLEFIYKMDRIVANPTYQGEQIMCMLMFWRTSTFGGVHYLMSQMRCSYVFVGDEVQEFTRDPSLAYYYESSDDEDYEGTEEEEIDSS</sequence>
<dbReference type="Proteomes" id="UP000694864">
    <property type="component" value="Chromosome 12"/>
</dbReference>